<dbReference type="AlphaFoldDB" id="A0A2A9PIW7"/>
<dbReference type="OrthoDB" id="441660at2759"/>
<name>A0A2A9PIW7_OPHUN</name>
<dbReference type="PROSITE" id="PS50820">
    <property type="entry name" value="LCCL"/>
    <property type="match status" value="1"/>
</dbReference>
<gene>
    <name evidence="4" type="ORF">XA68_17801</name>
</gene>
<evidence type="ECO:0000313" key="4">
    <source>
        <dbReference type="EMBL" id="PFH61288.1"/>
    </source>
</evidence>
<reference evidence="4 5" key="2">
    <citation type="journal article" date="2017" name="Sci. Rep.">
        <title>Ant-infecting Ophiocordyceps genomes reveal a high diversity of potential behavioral manipulation genes and a possible major role for enterotoxins.</title>
        <authorList>
            <person name="de Bekker C."/>
            <person name="Ohm R.A."/>
            <person name="Evans H.C."/>
            <person name="Brachmann A."/>
            <person name="Hughes D.P."/>
        </authorList>
    </citation>
    <scope>NUCLEOTIDE SEQUENCE [LARGE SCALE GENOMIC DNA]</scope>
    <source>
        <strain evidence="4 5">SC16a</strain>
    </source>
</reference>
<feature type="transmembrane region" description="Helical" evidence="2">
    <location>
        <begin position="513"/>
        <end position="532"/>
    </location>
</feature>
<sequence length="667" mass="73574">MASRYHDGDDYDDDDDGGGESQALMTGMDQGEADAHDGAVPPVVDHPDQPLDTSLQIQDDDRPPTPRFIQDEQAWKRWKWVPYPVRRVAKVVARWSIGPPDPRPYRIRPVFPAIQHLPLNLVDRFLPQRLYRVWLLMVYFSIWLVAFALVKRKGNMATEVAGWGQPQTIGCGASYWGAGNYCGLDGSQCRPFTDSGFAFRCSSSCASYMVLNPRAVGDQEIIYSPLVIGGPSNDVRPEQATYRGDSYICAAAIHAGIISNQMGGCGVVNLVGRQQGFVSSQRNGITSTGFDSYFPLSFQFLPGLSCSSDDSRWSLLAVSAVFTTLLSLFTASPALFFFPTFIGLFWTVGMALDPPPQPTVTALFSNVLGKFLPAMFIAWVMYDRMGVRRTLKDLTAQVEKTILWLGACWVGAMTNHTLGFIPIQRLNSHDLNQQPGAKAALAIIVMVLTVVAASQIWFFRKEGRLVKYLKLYAIFLAAILVALGLPGLNLRLHHYITALVLLPGTSMQMRPSLLYQGLLVGLFINGVARWGFDSVLQTPQSLQGDAQQDSLLPVIHPPQIHLGGEFGDTSNITFRWDPPVGSQYDGMSVLVNDVERFRTYFGDAGEKSDFLWSRNSTLGLAEYFRFAFMTGSDSNDYTKAGTWTADGQWRDMAAGPSSVEAEAASSL</sequence>
<dbReference type="SUPFAM" id="SSF69848">
    <property type="entry name" value="LCCL domain"/>
    <property type="match status" value="1"/>
</dbReference>
<proteinExistence type="predicted"/>
<feature type="compositionally biased region" description="Acidic residues" evidence="1">
    <location>
        <begin position="9"/>
        <end position="18"/>
    </location>
</feature>
<dbReference type="SMART" id="SM00603">
    <property type="entry name" value="LCCL"/>
    <property type="match status" value="1"/>
</dbReference>
<dbReference type="InterPro" id="IPR051957">
    <property type="entry name" value="CRISP-LCCL_domain"/>
</dbReference>
<keyword evidence="5" id="KW-1185">Reference proteome</keyword>
<accession>A0A2A9PIW7</accession>
<keyword evidence="2" id="KW-1133">Transmembrane helix</keyword>
<dbReference type="InterPro" id="IPR004043">
    <property type="entry name" value="LCCL"/>
</dbReference>
<reference evidence="4 5" key="1">
    <citation type="journal article" date="2015" name="BMC Genomics">
        <title>Gene expression during zombie ant biting behavior reflects the complexity underlying fungal parasitic behavioral manipulation.</title>
        <authorList>
            <person name="de Bekker C."/>
            <person name="Ohm R.A."/>
            <person name="Loreto R.G."/>
            <person name="Sebastian A."/>
            <person name="Albert I."/>
            <person name="Merrow M."/>
            <person name="Brachmann A."/>
            <person name="Hughes D.P."/>
        </authorList>
    </citation>
    <scope>NUCLEOTIDE SEQUENCE [LARGE SCALE GENOMIC DNA]</scope>
    <source>
        <strain evidence="4 5">SC16a</strain>
    </source>
</reference>
<dbReference type="Proteomes" id="UP000037136">
    <property type="component" value="Unassembled WGS sequence"/>
</dbReference>
<evidence type="ECO:0000259" key="3">
    <source>
        <dbReference type="PROSITE" id="PS50820"/>
    </source>
</evidence>
<protein>
    <recommendedName>
        <fullName evidence="3">LCCL domain-containing protein</fullName>
    </recommendedName>
</protein>
<feature type="transmembrane region" description="Helical" evidence="2">
    <location>
        <begin position="315"/>
        <end position="348"/>
    </location>
</feature>
<feature type="transmembrane region" description="Helical" evidence="2">
    <location>
        <begin position="471"/>
        <end position="493"/>
    </location>
</feature>
<dbReference type="EMBL" id="LAZP02000080">
    <property type="protein sequence ID" value="PFH61288.1"/>
    <property type="molecule type" value="Genomic_DNA"/>
</dbReference>
<evidence type="ECO:0000256" key="2">
    <source>
        <dbReference type="SAM" id="Phobius"/>
    </source>
</evidence>
<dbReference type="Pfam" id="PF03815">
    <property type="entry name" value="LCCL"/>
    <property type="match status" value="1"/>
</dbReference>
<feature type="transmembrane region" description="Helical" evidence="2">
    <location>
        <begin position="131"/>
        <end position="150"/>
    </location>
</feature>
<dbReference type="PANTHER" id="PTHR31331:SF8">
    <property type="entry name" value="LCCL DOMAIN PROTEIN (AFU_ORTHOLOGUE AFUA_5G02970)"/>
    <property type="match status" value="1"/>
</dbReference>
<feature type="domain" description="LCCL" evidence="3">
    <location>
        <begin position="227"/>
        <end position="287"/>
    </location>
</feature>
<dbReference type="PANTHER" id="PTHR31331">
    <property type="entry name" value="LCCL DOMAIN PROTEIN (AFU_ORTHOLOGUE AFUA_5G08630)"/>
    <property type="match status" value="1"/>
</dbReference>
<feature type="region of interest" description="Disordered" evidence="1">
    <location>
        <begin position="1"/>
        <end position="64"/>
    </location>
</feature>
<dbReference type="Gene3D" id="2.170.130.20">
    <property type="entry name" value="LCCL-like domain"/>
    <property type="match status" value="1"/>
</dbReference>
<feature type="transmembrane region" description="Helical" evidence="2">
    <location>
        <begin position="360"/>
        <end position="382"/>
    </location>
</feature>
<feature type="transmembrane region" description="Helical" evidence="2">
    <location>
        <begin position="439"/>
        <end position="459"/>
    </location>
</feature>
<dbReference type="STRING" id="268505.A0A2A9PIW7"/>
<evidence type="ECO:0000313" key="5">
    <source>
        <dbReference type="Proteomes" id="UP000037136"/>
    </source>
</evidence>
<organism evidence="4 5">
    <name type="scientific">Ophiocordyceps unilateralis</name>
    <name type="common">Zombie-ant fungus</name>
    <name type="synonym">Torrubia unilateralis</name>
    <dbReference type="NCBI Taxonomy" id="268505"/>
    <lineage>
        <taxon>Eukaryota</taxon>
        <taxon>Fungi</taxon>
        <taxon>Dikarya</taxon>
        <taxon>Ascomycota</taxon>
        <taxon>Pezizomycotina</taxon>
        <taxon>Sordariomycetes</taxon>
        <taxon>Hypocreomycetidae</taxon>
        <taxon>Hypocreales</taxon>
        <taxon>Ophiocordycipitaceae</taxon>
        <taxon>Ophiocordyceps</taxon>
    </lineage>
</organism>
<keyword evidence="2" id="KW-0812">Transmembrane</keyword>
<dbReference type="InterPro" id="IPR036609">
    <property type="entry name" value="LCCL_sf"/>
</dbReference>
<keyword evidence="2" id="KW-0472">Membrane</keyword>
<evidence type="ECO:0000256" key="1">
    <source>
        <dbReference type="SAM" id="MobiDB-lite"/>
    </source>
</evidence>
<comment type="caution">
    <text evidence="4">The sequence shown here is derived from an EMBL/GenBank/DDBJ whole genome shotgun (WGS) entry which is preliminary data.</text>
</comment>
<feature type="transmembrane region" description="Helical" evidence="2">
    <location>
        <begin position="402"/>
        <end position="423"/>
    </location>
</feature>